<name>A0A1H9WEL1_BUTFI</name>
<reference evidence="1 2" key="1">
    <citation type="submission" date="2016-10" db="EMBL/GenBank/DDBJ databases">
        <authorList>
            <person name="de Groot N.N."/>
        </authorList>
    </citation>
    <scope>NUCLEOTIDE SEQUENCE [LARGE SCALE GENOMIC DNA]</scope>
    <source>
        <strain evidence="1 2">AR40</strain>
    </source>
</reference>
<dbReference type="Proteomes" id="UP000182584">
    <property type="component" value="Unassembled WGS sequence"/>
</dbReference>
<evidence type="ECO:0000313" key="1">
    <source>
        <dbReference type="EMBL" id="SES32275.1"/>
    </source>
</evidence>
<dbReference type="AlphaFoldDB" id="A0A1H9WEL1"/>
<organism evidence="1 2">
    <name type="scientific">Butyrivibrio fibrisolvens</name>
    <dbReference type="NCBI Taxonomy" id="831"/>
    <lineage>
        <taxon>Bacteria</taxon>
        <taxon>Bacillati</taxon>
        <taxon>Bacillota</taxon>
        <taxon>Clostridia</taxon>
        <taxon>Lachnospirales</taxon>
        <taxon>Lachnospiraceae</taxon>
        <taxon>Butyrivibrio</taxon>
    </lineage>
</organism>
<proteinExistence type="predicted"/>
<protein>
    <submittedName>
        <fullName evidence="1">Uncharacterized protein</fullName>
    </submittedName>
</protein>
<evidence type="ECO:0000313" key="2">
    <source>
        <dbReference type="Proteomes" id="UP000182584"/>
    </source>
</evidence>
<dbReference type="EMBL" id="FOGJ01000029">
    <property type="protein sequence ID" value="SES32275.1"/>
    <property type="molecule type" value="Genomic_DNA"/>
</dbReference>
<sequence>MLSQFIEMFGNPVSNNKGWNTKKLKVVAPEYTPQILLFSRLNESLIFTLNEAA</sequence>
<gene>
    <name evidence="1" type="ORF">SAMN04487884_12967</name>
</gene>
<accession>A0A1H9WEL1</accession>